<evidence type="ECO:0000313" key="2">
    <source>
        <dbReference type="Proteomes" id="UP000324222"/>
    </source>
</evidence>
<dbReference type="Proteomes" id="UP000324222">
    <property type="component" value="Unassembled WGS sequence"/>
</dbReference>
<sequence length="50" mass="5959">MQCNNLHLHSTGNPRLMKVHNKISLQQRFPFTTICSFNEQQTRFNKILSR</sequence>
<dbReference type="EMBL" id="VSRR010000606">
    <property type="protein sequence ID" value="MPC17612.1"/>
    <property type="molecule type" value="Genomic_DNA"/>
</dbReference>
<comment type="caution">
    <text evidence="1">The sequence shown here is derived from an EMBL/GenBank/DDBJ whole genome shotgun (WGS) entry which is preliminary data.</text>
</comment>
<gene>
    <name evidence="1" type="ORF">E2C01_010474</name>
</gene>
<keyword evidence="2" id="KW-1185">Reference proteome</keyword>
<protein>
    <submittedName>
        <fullName evidence="1">Uncharacterized protein</fullName>
    </submittedName>
</protein>
<accession>A0A5B7D8S4</accession>
<evidence type="ECO:0000313" key="1">
    <source>
        <dbReference type="EMBL" id="MPC17612.1"/>
    </source>
</evidence>
<name>A0A5B7D8S4_PORTR</name>
<organism evidence="1 2">
    <name type="scientific">Portunus trituberculatus</name>
    <name type="common">Swimming crab</name>
    <name type="synonym">Neptunus trituberculatus</name>
    <dbReference type="NCBI Taxonomy" id="210409"/>
    <lineage>
        <taxon>Eukaryota</taxon>
        <taxon>Metazoa</taxon>
        <taxon>Ecdysozoa</taxon>
        <taxon>Arthropoda</taxon>
        <taxon>Crustacea</taxon>
        <taxon>Multicrustacea</taxon>
        <taxon>Malacostraca</taxon>
        <taxon>Eumalacostraca</taxon>
        <taxon>Eucarida</taxon>
        <taxon>Decapoda</taxon>
        <taxon>Pleocyemata</taxon>
        <taxon>Brachyura</taxon>
        <taxon>Eubrachyura</taxon>
        <taxon>Portunoidea</taxon>
        <taxon>Portunidae</taxon>
        <taxon>Portuninae</taxon>
        <taxon>Portunus</taxon>
    </lineage>
</organism>
<reference evidence="1 2" key="1">
    <citation type="submission" date="2019-05" db="EMBL/GenBank/DDBJ databases">
        <title>Another draft genome of Portunus trituberculatus and its Hox gene families provides insights of decapod evolution.</title>
        <authorList>
            <person name="Jeong J.-H."/>
            <person name="Song I."/>
            <person name="Kim S."/>
            <person name="Choi T."/>
            <person name="Kim D."/>
            <person name="Ryu S."/>
            <person name="Kim W."/>
        </authorList>
    </citation>
    <scope>NUCLEOTIDE SEQUENCE [LARGE SCALE GENOMIC DNA]</scope>
    <source>
        <tissue evidence="1">Muscle</tissue>
    </source>
</reference>
<proteinExistence type="predicted"/>
<dbReference type="AlphaFoldDB" id="A0A5B7D8S4"/>